<feature type="compositionally biased region" description="Basic and acidic residues" evidence="2">
    <location>
        <begin position="615"/>
        <end position="628"/>
    </location>
</feature>
<protein>
    <recommendedName>
        <fullName evidence="3">C2H2-type domain-containing protein</fullName>
    </recommendedName>
</protein>
<feature type="compositionally biased region" description="Acidic residues" evidence="2">
    <location>
        <begin position="605"/>
        <end position="614"/>
    </location>
</feature>
<reference evidence="4 5" key="1">
    <citation type="submission" date="2019-01" db="EMBL/GenBank/DDBJ databases">
        <title>Genome sequencing of the rare red list fungi Fomitopsis rosea.</title>
        <authorList>
            <person name="Buettner E."/>
            <person name="Kellner H."/>
        </authorList>
    </citation>
    <scope>NUCLEOTIDE SEQUENCE [LARGE SCALE GENOMIC DNA]</scope>
    <source>
        <strain evidence="4 5">DSM 105464</strain>
    </source>
</reference>
<dbReference type="InterPro" id="IPR013087">
    <property type="entry name" value="Znf_C2H2_type"/>
</dbReference>
<dbReference type="Proteomes" id="UP000298390">
    <property type="component" value="Unassembled WGS sequence"/>
</dbReference>
<proteinExistence type="predicted"/>
<dbReference type="Pfam" id="PF18759">
    <property type="entry name" value="Plavaka"/>
    <property type="match status" value="1"/>
</dbReference>
<evidence type="ECO:0000259" key="3">
    <source>
        <dbReference type="PROSITE" id="PS50157"/>
    </source>
</evidence>
<feature type="domain" description="C2H2-type" evidence="3">
    <location>
        <begin position="3"/>
        <end position="32"/>
    </location>
</feature>
<evidence type="ECO:0000256" key="1">
    <source>
        <dbReference type="PROSITE-ProRule" id="PRU00042"/>
    </source>
</evidence>
<dbReference type="PROSITE" id="PS50157">
    <property type="entry name" value="ZINC_FINGER_C2H2_2"/>
    <property type="match status" value="1"/>
</dbReference>
<name>A0A4Y9Y1L6_9APHY</name>
<dbReference type="EMBL" id="SEKV01000575">
    <property type="protein sequence ID" value="TFY55613.1"/>
    <property type="molecule type" value="Genomic_DNA"/>
</dbReference>
<keyword evidence="1" id="KW-0479">Metal-binding</keyword>
<feature type="region of interest" description="Disordered" evidence="2">
    <location>
        <begin position="605"/>
        <end position="628"/>
    </location>
</feature>
<dbReference type="STRING" id="34475.A0A4Y9Y1L6"/>
<dbReference type="PROSITE" id="PS00028">
    <property type="entry name" value="ZINC_FINGER_C2H2_1"/>
    <property type="match status" value="1"/>
</dbReference>
<accession>A0A4Y9Y1L6</accession>
<comment type="caution">
    <text evidence="4">The sequence shown here is derived from an EMBL/GenBank/DDBJ whole genome shotgun (WGS) entry which is preliminary data.</text>
</comment>
<dbReference type="AlphaFoldDB" id="A0A4Y9Y1L6"/>
<evidence type="ECO:0000313" key="4">
    <source>
        <dbReference type="EMBL" id="TFY55613.1"/>
    </source>
</evidence>
<evidence type="ECO:0000313" key="5">
    <source>
        <dbReference type="Proteomes" id="UP000298390"/>
    </source>
</evidence>
<organism evidence="4 5">
    <name type="scientific">Rhodofomes roseus</name>
    <dbReference type="NCBI Taxonomy" id="34475"/>
    <lineage>
        <taxon>Eukaryota</taxon>
        <taxon>Fungi</taxon>
        <taxon>Dikarya</taxon>
        <taxon>Basidiomycota</taxon>
        <taxon>Agaricomycotina</taxon>
        <taxon>Agaricomycetes</taxon>
        <taxon>Polyporales</taxon>
        <taxon>Rhodofomes</taxon>
    </lineage>
</organism>
<keyword evidence="1" id="KW-0863">Zinc-finger</keyword>
<dbReference type="GO" id="GO:0008270">
    <property type="term" value="F:zinc ion binding"/>
    <property type="evidence" value="ECO:0007669"/>
    <property type="project" value="UniProtKB-KW"/>
</dbReference>
<gene>
    <name evidence="4" type="ORF">EVJ58_g8134</name>
</gene>
<keyword evidence="1" id="KW-0862">Zinc</keyword>
<evidence type="ECO:0000256" key="2">
    <source>
        <dbReference type="SAM" id="MobiDB-lite"/>
    </source>
</evidence>
<dbReference type="InterPro" id="IPR041078">
    <property type="entry name" value="Plavaka"/>
</dbReference>
<sequence length="814" mass="92122">MAFYCTICSRTFPTRRRYCTHAREHKHPQAVPLRSRLYYHPRINGRPCNIFGAFLPRGAPPPPREPLDGFAPFKDRPSFEFAELIFEKMLCSRDDIDQLLRIWSAKNVVDNTGTDPVFDTHQDVLNTIDAIPWGEAPWYSFKIRWNGPLTPTSPGWKRAEYVVHAQNPLQVFENMLDDGEFAKRFHPTAYQEFTDIGGRRYSHFMSGQWAWKESDKIAADASTHGAMLATVISGADKTTVSVATGNQEFHPVYASLGVFHSDVRRGHQNAVLPIAFLAIPKGSSEDENDPDFRIFKKQIYHAALAHIFDPLKPHMSTPRVTRCPDGHYRKVIYSLGPFMADYPEQVYLSGVVQGCCPKCFAPTDSLEAGQRRTREIMQTIKETYSHDPAVLWDAFGIAPGVIPFTDHFPRADIHEALSPDLLHQVIKGTFKDHLVEWVLVYIKTHHSAHDANAIIADLDRRCVWIPLMVLAIFIPAIKGLVPDRVVQCVSAFLDFCYIARRSSHDNESLQEMEDKLAEFHDLRDVFRDEDVRDGFALPRQHALAHLHIRAVKRPWRAMNKNNPLIQILGINSRLNKLAAARSVFGSHGMLRYDVLTAARRDAEPELFEDDLPDADMDHDGDHDRDAGRRGELDAENQHFQDIDGVEGDPEPVSIVLAKTPVCSRSIARLDLPPRIKDLLLDLIRRLLYDQLNPAEDYDSESEAEEVDIDDCPLFHGHVALYYSARAFYYAPSELCGPGGMHSEMIRSHPNWYGTGERRDTVLVQDGLDDGVMGGMLIGRVLAFLSFSHNEVTYPCALVEWFFPVGDAPDAVTVP</sequence>